<protein>
    <submittedName>
        <fullName evidence="3">AT hook domain-containing protein</fullName>
    </submittedName>
</protein>
<feature type="compositionally biased region" description="Polar residues" evidence="1">
    <location>
        <begin position="49"/>
        <end position="63"/>
    </location>
</feature>
<gene>
    <name evidence="3" type="ORF">PVAG01_10253</name>
</gene>
<organism evidence="3 4">
    <name type="scientific">Phlyctema vagabunda</name>
    <dbReference type="NCBI Taxonomy" id="108571"/>
    <lineage>
        <taxon>Eukaryota</taxon>
        <taxon>Fungi</taxon>
        <taxon>Dikarya</taxon>
        <taxon>Ascomycota</taxon>
        <taxon>Pezizomycotina</taxon>
        <taxon>Leotiomycetes</taxon>
        <taxon>Helotiales</taxon>
        <taxon>Dermateaceae</taxon>
        <taxon>Phlyctema</taxon>
    </lineage>
</organism>
<feature type="domain" description="Inner kinetochore subunit AME1" evidence="2">
    <location>
        <begin position="549"/>
        <end position="745"/>
    </location>
</feature>
<feature type="compositionally biased region" description="Polar residues" evidence="1">
    <location>
        <begin position="141"/>
        <end position="151"/>
    </location>
</feature>
<name>A0ABR4P5U4_9HELO</name>
<feature type="compositionally biased region" description="Basic residues" evidence="1">
    <location>
        <begin position="393"/>
        <end position="403"/>
    </location>
</feature>
<feature type="compositionally biased region" description="Acidic residues" evidence="1">
    <location>
        <begin position="421"/>
        <end position="441"/>
    </location>
</feature>
<feature type="region of interest" description="Disordered" evidence="1">
    <location>
        <begin position="1"/>
        <end position="517"/>
    </location>
</feature>
<reference evidence="3 4" key="1">
    <citation type="submission" date="2024-06" db="EMBL/GenBank/DDBJ databases">
        <title>Complete genome of Phlyctema vagabunda strain 19-DSS-EL-015.</title>
        <authorList>
            <person name="Fiorenzani C."/>
        </authorList>
    </citation>
    <scope>NUCLEOTIDE SEQUENCE [LARGE SCALE GENOMIC DNA]</scope>
    <source>
        <strain evidence="3 4">19-DSS-EL-015</strain>
    </source>
</reference>
<evidence type="ECO:0000259" key="2">
    <source>
        <dbReference type="Pfam" id="PF20994"/>
    </source>
</evidence>
<feature type="compositionally biased region" description="Basic and acidic residues" evidence="1">
    <location>
        <begin position="1"/>
        <end position="10"/>
    </location>
</feature>
<evidence type="ECO:0000313" key="4">
    <source>
        <dbReference type="Proteomes" id="UP001629113"/>
    </source>
</evidence>
<dbReference type="Proteomes" id="UP001629113">
    <property type="component" value="Unassembled WGS sequence"/>
</dbReference>
<keyword evidence="4" id="KW-1185">Reference proteome</keyword>
<accession>A0ABR4P5U4</accession>
<feature type="compositionally biased region" description="Polar residues" evidence="1">
    <location>
        <begin position="84"/>
        <end position="98"/>
    </location>
</feature>
<feature type="compositionally biased region" description="Pro residues" evidence="1">
    <location>
        <begin position="30"/>
        <end position="42"/>
    </location>
</feature>
<feature type="compositionally biased region" description="Low complexity" evidence="1">
    <location>
        <begin position="65"/>
        <end position="83"/>
    </location>
</feature>
<evidence type="ECO:0000256" key="1">
    <source>
        <dbReference type="SAM" id="MobiDB-lite"/>
    </source>
</evidence>
<feature type="compositionally biased region" description="Polar residues" evidence="1">
    <location>
        <begin position="347"/>
        <end position="361"/>
    </location>
</feature>
<proteinExistence type="predicted"/>
<feature type="compositionally biased region" description="Polar residues" evidence="1">
    <location>
        <begin position="247"/>
        <end position="259"/>
    </location>
</feature>
<dbReference type="Pfam" id="PF20994">
    <property type="entry name" value="CENPU"/>
    <property type="match status" value="1"/>
</dbReference>
<sequence length="752" mass="83841">MDQARQDRLQQRLRGAQRREIKDVDFGLFLPPPSLAPPPTPFKAPEVEQPSQAQPVTQSQPEVTPQPTRRSPRRSPSQARISRNPSFGSTSAFDANTSAKRRKLEVDDAARTSSSRSSRSAQPPRADIYDIPQDPVEPDVSRQSIPPTQRAESAILEQGPTIIESGTDTTDNNVVMQEGSSRELPLRLQVQSESEEVPDIIRDGSIDAEEVESVVRVTRNKRKRSVESPAESSQEQPRRQSARISDASISSEDQAQPLSQKPRRQSGRVSDVSIDPEPLTQPLSQKPRRRSGRVIEISSSLEVQAQPLSQQPRRRSARVSDIVSTGELSVEQSPEESRRRSPRVNDDPSTVETPAEPSSEQSQRRSTRISDATIVAEPVSPAAPEPEPQTQPRGKKRGRKPKLHSAASPIITLQFAKEVPEAEVPEGIEESEEAEEIEDVEAATLLKKNRNSRRISGGVPEPGSQEEISSPRLLTHKKPRGKNRPVASPQQQRQPKTKASKTRRPETQKRQRLGSPIPVIVHRLTERPQYSDSESDAEILNAEIPFAHRKGVNPIDVLSQFCDEVITSALETLESGIEKAEEAATKREYKTKWRAVEEFGREVQNRLIEHTINLDNNFALTRRLREEKRNKLALRGEILQIRSEREKVALKMDDIRSRHEKESLEFEKRNTLNTSMHDIELALERGKSSLPSAPAAKQKPKDAETEVELAGIEVLMKRIAGEVSSTSAEGGILAKIRAFNAFLERAAVALEA</sequence>
<feature type="compositionally biased region" description="Polar residues" evidence="1">
    <location>
        <begin position="297"/>
        <end position="311"/>
    </location>
</feature>
<feature type="compositionally biased region" description="Polar residues" evidence="1">
    <location>
        <begin position="164"/>
        <end position="179"/>
    </location>
</feature>
<dbReference type="EMBL" id="JBFCZG010000009">
    <property type="protein sequence ID" value="KAL3418537.1"/>
    <property type="molecule type" value="Genomic_DNA"/>
</dbReference>
<feature type="compositionally biased region" description="Basic residues" evidence="1">
    <location>
        <begin position="474"/>
        <end position="483"/>
    </location>
</feature>
<evidence type="ECO:0000313" key="3">
    <source>
        <dbReference type="EMBL" id="KAL3418537.1"/>
    </source>
</evidence>
<feature type="compositionally biased region" description="Basic and acidic residues" evidence="1">
    <location>
        <begin position="335"/>
        <end position="346"/>
    </location>
</feature>
<feature type="compositionally biased region" description="Low complexity" evidence="1">
    <location>
        <begin position="111"/>
        <end position="121"/>
    </location>
</feature>
<dbReference type="InterPro" id="IPR048743">
    <property type="entry name" value="AME1"/>
</dbReference>
<comment type="caution">
    <text evidence="3">The sequence shown here is derived from an EMBL/GenBank/DDBJ whole genome shotgun (WGS) entry which is preliminary data.</text>
</comment>